<keyword evidence="8" id="KW-0539">Nucleus</keyword>
<evidence type="ECO:0000256" key="7">
    <source>
        <dbReference type="ARBA" id="ARBA00023187"/>
    </source>
</evidence>
<dbReference type="FunFam" id="3.40.50.300:FF:001452">
    <property type="entry name" value="U5 small nuclear ribonucleoprotein component"/>
    <property type="match status" value="1"/>
</dbReference>
<evidence type="ECO:0000256" key="6">
    <source>
        <dbReference type="ARBA" id="ARBA00023134"/>
    </source>
</evidence>
<evidence type="ECO:0000256" key="11">
    <source>
        <dbReference type="SAM" id="MobiDB-lite"/>
    </source>
</evidence>
<dbReference type="SUPFAM" id="SSF54980">
    <property type="entry name" value="EF-G C-terminal domain-like"/>
    <property type="match status" value="2"/>
</dbReference>
<dbReference type="CDD" id="cd04090">
    <property type="entry name" value="EF2_II_snRNP"/>
    <property type="match status" value="1"/>
</dbReference>
<dbReference type="InterPro" id="IPR041095">
    <property type="entry name" value="EFG_II"/>
</dbReference>
<feature type="compositionally biased region" description="Acidic residues" evidence="11">
    <location>
        <begin position="928"/>
        <end position="951"/>
    </location>
</feature>
<dbReference type="InterPro" id="IPR035647">
    <property type="entry name" value="EFG_III/V"/>
</dbReference>
<dbReference type="InterPro" id="IPR038445">
    <property type="entry name" value="NCDase_C_sf"/>
</dbReference>
<keyword evidence="4" id="KW-0747">Spliceosome</keyword>
<feature type="domain" description="Tr-type G" evidence="13">
    <location>
        <begin position="1042"/>
        <end position="1219"/>
    </location>
</feature>
<dbReference type="GO" id="GO:0005829">
    <property type="term" value="C:cytosol"/>
    <property type="evidence" value="ECO:0007669"/>
    <property type="project" value="TreeGrafter"/>
</dbReference>
<dbReference type="InterPro" id="IPR031329">
    <property type="entry name" value="NEUT/ALK_ceramidase_N"/>
</dbReference>
<dbReference type="Pfam" id="PF03764">
    <property type="entry name" value="EFG_IV"/>
    <property type="match status" value="1"/>
</dbReference>
<dbReference type="Pfam" id="PF14492">
    <property type="entry name" value="EFG_III"/>
    <property type="match status" value="1"/>
</dbReference>
<dbReference type="InterPro" id="IPR000795">
    <property type="entry name" value="T_Tr_GTP-bd_dom"/>
</dbReference>
<dbReference type="SUPFAM" id="SSF54211">
    <property type="entry name" value="Ribosomal protein S5 domain 2-like"/>
    <property type="match status" value="1"/>
</dbReference>
<reference evidence="14 15" key="1">
    <citation type="journal article" date="2015" name="BMC Genomics">
        <title>Insights from the genome of Ophiocordyceps polyrhachis-furcata to pathogenicity and host specificity in insect fungi.</title>
        <authorList>
            <person name="Wichadakul D."/>
            <person name="Kobmoo N."/>
            <person name="Ingsriswang S."/>
            <person name="Tangphatsornruang S."/>
            <person name="Chantasingh D."/>
            <person name="Luangsa-ard J.J."/>
            <person name="Eurwilaichitr L."/>
        </authorList>
    </citation>
    <scope>NUCLEOTIDE SEQUENCE [LARGE SCALE GENOMIC DNA]</scope>
    <source>
        <strain evidence="14 15">BCC 54312</strain>
    </source>
</reference>
<keyword evidence="12" id="KW-0732">Signal</keyword>
<dbReference type="InterPro" id="IPR009000">
    <property type="entry name" value="Transl_B-barrel_sf"/>
</dbReference>
<dbReference type="PRINTS" id="PR00315">
    <property type="entry name" value="ELONGATNFCT"/>
</dbReference>
<dbReference type="InterPro" id="IPR000640">
    <property type="entry name" value="EFG_V-like"/>
</dbReference>
<dbReference type="InterPro" id="IPR031950">
    <property type="entry name" value="EFTUD2_N"/>
</dbReference>
<dbReference type="GO" id="GO:0000398">
    <property type="term" value="P:mRNA splicing, via spliceosome"/>
    <property type="evidence" value="ECO:0007669"/>
    <property type="project" value="TreeGrafter"/>
</dbReference>
<dbReference type="EMBL" id="LKCN02000022">
    <property type="protein sequence ID" value="RCI07973.1"/>
    <property type="molecule type" value="Genomic_DNA"/>
</dbReference>
<dbReference type="Proteomes" id="UP000253664">
    <property type="component" value="Unassembled WGS sequence"/>
</dbReference>
<dbReference type="InterPro" id="IPR027417">
    <property type="entry name" value="P-loop_NTPase"/>
</dbReference>
<dbReference type="PANTHER" id="PTHR42908:SF6">
    <property type="entry name" value="116 KDA U5 SMALL NUCLEAR RIBONUCLEOPROTEIN COMPONENT"/>
    <property type="match status" value="1"/>
</dbReference>
<keyword evidence="3" id="KW-0507">mRNA processing</keyword>
<evidence type="ECO:0000259" key="13">
    <source>
        <dbReference type="PROSITE" id="PS51722"/>
    </source>
</evidence>
<dbReference type="STRING" id="1330021.A0A367L0K8"/>
<dbReference type="CDD" id="cd01683">
    <property type="entry name" value="EF2_IV_snRNP"/>
    <property type="match status" value="1"/>
</dbReference>
<dbReference type="Pfam" id="PF04734">
    <property type="entry name" value="Ceramidase_alk"/>
    <property type="match status" value="1"/>
</dbReference>
<dbReference type="InterPro" id="IPR044121">
    <property type="entry name" value="Snu114_GTP-bd"/>
</dbReference>
<dbReference type="GO" id="GO:0005525">
    <property type="term" value="F:GTP binding"/>
    <property type="evidence" value="ECO:0007669"/>
    <property type="project" value="UniProtKB-KW"/>
</dbReference>
<dbReference type="PANTHER" id="PTHR42908">
    <property type="entry name" value="TRANSLATION ELONGATION FACTOR-RELATED"/>
    <property type="match status" value="1"/>
</dbReference>
<keyword evidence="5" id="KW-0547">Nucleotide-binding</keyword>
<dbReference type="GO" id="GO:0030623">
    <property type="term" value="F:U5 snRNA binding"/>
    <property type="evidence" value="ECO:0007669"/>
    <property type="project" value="TreeGrafter"/>
</dbReference>
<dbReference type="OrthoDB" id="364892at2759"/>
<dbReference type="FunFam" id="3.30.70.240:FF:000004">
    <property type="entry name" value="116 kDa U5 small nuclear ribonucleoprotein"/>
    <property type="match status" value="1"/>
</dbReference>
<organism evidence="14 15">
    <name type="scientific">Ophiocordyceps polyrhachis-furcata BCC 54312</name>
    <dbReference type="NCBI Taxonomy" id="1330021"/>
    <lineage>
        <taxon>Eukaryota</taxon>
        <taxon>Fungi</taxon>
        <taxon>Dikarya</taxon>
        <taxon>Ascomycota</taxon>
        <taxon>Pezizomycotina</taxon>
        <taxon>Sordariomycetes</taxon>
        <taxon>Hypocreomycetidae</taxon>
        <taxon>Hypocreales</taxon>
        <taxon>Ophiocordycipitaceae</taxon>
        <taxon>Ophiocordyceps</taxon>
    </lineage>
</organism>
<dbReference type="InterPro" id="IPR014721">
    <property type="entry name" value="Ribsml_uS5_D2-typ_fold_subgr"/>
</dbReference>
<dbReference type="SMART" id="SM00889">
    <property type="entry name" value="EFG_IV"/>
    <property type="match status" value="1"/>
</dbReference>
<dbReference type="SMART" id="SM00838">
    <property type="entry name" value="EFG_C"/>
    <property type="match status" value="1"/>
</dbReference>
<dbReference type="Pfam" id="PF17048">
    <property type="entry name" value="Ceramidse_alk_C"/>
    <property type="match status" value="1"/>
</dbReference>
<dbReference type="Pfam" id="PF00679">
    <property type="entry name" value="EFG_C"/>
    <property type="match status" value="1"/>
</dbReference>
<feature type="compositionally biased region" description="Polar residues" evidence="11">
    <location>
        <begin position="89"/>
        <end position="98"/>
    </location>
</feature>
<evidence type="ECO:0000256" key="1">
    <source>
        <dbReference type="ARBA" id="ARBA00004123"/>
    </source>
</evidence>
<comment type="caution">
    <text evidence="14">The sequence shown here is derived from an EMBL/GenBank/DDBJ whole genome shotgun (WGS) entry which is preliminary data.</text>
</comment>
<dbReference type="FunFam" id="3.30.70.870:FF:000002">
    <property type="entry name" value="Translation elongation factor 2"/>
    <property type="match status" value="1"/>
</dbReference>
<dbReference type="Gene3D" id="3.30.230.10">
    <property type="match status" value="1"/>
</dbReference>
<feature type="signal peptide" evidence="12">
    <location>
        <begin position="1"/>
        <end position="30"/>
    </location>
</feature>
<dbReference type="CDD" id="cd04098">
    <property type="entry name" value="eEF2_C_snRNP"/>
    <property type="match status" value="1"/>
</dbReference>
<protein>
    <recommendedName>
        <fullName evidence="2">116 kDa U5 small nuclear ribonucleoprotein component</fullName>
    </recommendedName>
    <alternativeName>
        <fullName evidence="9">U5 snRNP-specific protein, 116 kDa</fullName>
    </alternativeName>
</protein>
<dbReference type="Pfam" id="PF00009">
    <property type="entry name" value="GTP_EFTU"/>
    <property type="match status" value="1"/>
</dbReference>
<evidence type="ECO:0000256" key="10">
    <source>
        <dbReference type="ARBA" id="ARBA00045974"/>
    </source>
</evidence>
<gene>
    <name evidence="14" type="ORF">L249_7870</name>
</gene>
<evidence type="ECO:0000313" key="14">
    <source>
        <dbReference type="EMBL" id="RCI07973.1"/>
    </source>
</evidence>
<dbReference type="InterPro" id="IPR005517">
    <property type="entry name" value="Transl_elong_EFG/EF2_IV"/>
</dbReference>
<evidence type="ECO:0000256" key="5">
    <source>
        <dbReference type="ARBA" id="ARBA00022741"/>
    </source>
</evidence>
<dbReference type="Gene3D" id="3.90.1430.10">
    <property type="entry name" value="Yeast translation eEF2 (G' domain)"/>
    <property type="match status" value="1"/>
</dbReference>
<dbReference type="FunFam" id="3.30.230.10:FF:000009">
    <property type="entry name" value="116 kDa U5 small nuclear ribonucleoprotein component"/>
    <property type="match status" value="1"/>
</dbReference>
<dbReference type="Gene3D" id="2.60.40.2300">
    <property type="entry name" value="Neutral/alkaline non-lysosomal ceramidase, C-terminal domain"/>
    <property type="match status" value="1"/>
</dbReference>
<sequence length="1896" mass="210426">MVFLRPASTTLRPRSLAKLILLVFLGDAYARSRGVPQDGDAPSALSLDLGNPPQPIRQSDADFGQLPSPVTQKPPFLGGSADVVFGEQQELTSPNESPMQVEPGIDGKQAGSQGPTDFPDRTDGPKGRPQNSRPFERPRGPKSQGPIDFPDRTDGPKGRPQSSRPFERPREPKGQSPIDFPDSTDGPKGRPQSSRPFERPREPKGQGPRLSKDSKFLIGVGKADITGPVVELVMAGYAHSDQVATGLRQRLYSRAFIIADAKDPRNRLLYVVLDNINSDASIRMSILDAFKAIPNGDLSVYNEHNFALSSVHSHSGPSYGWNYFLAQVPQSGFDMQGHRAIVDGALLSIKRAHMSLEEGHLDFATIEIEDASINRSKWAYLANPEEERDKYARDVDTTMTALRFRRASDGRTRGLLTWFPVHGTSLYGNNTHVSGDNKGLASWILEQKMRKLAPFTDDFVGAFGQANEADVSPNIGGAWCEDGSGQPCNMTDSSCPDGKVTKCLGRGPMFRALDLGVSSCHEIARRQAAKAEELMVSGEILDVLLMCLTAVSSCYHFYHDMAWWNFTTTEGNKVMTCPAALGYSFAAGTTDGPGLFDFVQGDADKPRNPIWTFTFGVVKSPTRRQKICQVPKPVLFDGGETQYPYEWSPNIVDVAMFRIGQLFIILSPSEVTTMGGRRWRKAVGQEAETFMKPVRPIVVLAGPVNSYSHYLTTKEEYDIQRYEGASTLFGRWQLDAYMNLSVSSMHYLTPGSKDYPEQGKMPPDNRKRSFNANPGIAIDLAFRSSSYGEPVHQPDPQYVVGKDVQATFKGANPRNNLRLEDTYAAVEQLGSDGNWTRIRDDEDWFLVFTWRRNGYFFNRGEEVDITWETKGNAQPGTYRLKYYGDAKTATQVEPSVEDSSHLHTPPSTLPDPSTMEKSYDEFGNFLGEESDEASDASVDEADDDIDDDEQNEAQATSNLQLMEVDEGPSNAVVLHEDKQYYPTAQQVYGPDVDTRVEEEDALPLTKPIIAPVEVKKFKIEEADLPPVFFDRTFMSDLMNFPEQARNVALAGHLHHGKTSFMDMLVMETHDISERLNKRTGRKRDERLRYTDVHLMERERGISIKAAPMSLVLQNTRGKSHLINIIDTPGHVNFVDEIAASFRLVDGLCLVVDVVEGVQINTEQIIRHAVLEGLPMTLIINKMDRLILELRLPPKDAYFKLKHVIEEVNTAIANTVPGAKAVLNRVSPELGNVLFACTDLGWCFTLQSFAQMYSEKYGEVNAQDLAKRLWGDVYYNPEKRNFTRKPLESATPRSFVHFILEPIYKIFTHSITDSPVNLKKVLTSLGIELKPKQYKADAGVILKLVCQQFFGPCQCFVDMILQHVPSPGRGAQRLLEHHYTGPLDTKIVASMRSCDQDGPLMVHVTKLFSTTDAKSFLSLGRVLSGTARPGMAVRVLGEGYSADDEEDMTTAEIGQVLIAETRYNIVTDGVPAGSLVLLSGVDNSIVKSATIVGSNLGGEDAHIFRPVIHFTQSVLKVAVEPVNPSELPKMLDGLRKVQKSYPLIDTKVEESGEHIIMGTGELYMDCVLHDLRRLYADMDIKVSDPVTCFCETVVETSATKCYAITPNKKNRITMVAEQLDKGIATDIEAGVVKIRDPVRKTARYFEENHGWDKLAARSIWAFGPDEKGPNVLQDDTLPTEVDKKLLGTVRESIRQGFSWAAREGPLCEEPIRNTRFKVTDVVLANEAIYRGGGQVIPTSRRACYSSFLMASPRLMEPMYAVSVTGPEDSYMEAYNVLSRRRGHVVSDGPVAGTPLYRVNGLLPVIDSLGFETDLRIKTQGSSMVSMVFDGWNIVPGDPLDSEVTLRPLQPASTQATARDFMLKTRRRKGLSEDVSVKTFLEPEFYESLMASGLLGDA</sequence>
<dbReference type="Gene3D" id="3.30.70.870">
    <property type="entry name" value="Elongation Factor G (Translational Gtpase), domain 3"/>
    <property type="match status" value="1"/>
</dbReference>
<dbReference type="InterPro" id="IPR020568">
    <property type="entry name" value="Ribosomal_Su5_D2-typ_SF"/>
</dbReference>
<evidence type="ECO:0000313" key="15">
    <source>
        <dbReference type="Proteomes" id="UP000253664"/>
    </source>
</evidence>
<evidence type="ECO:0000256" key="12">
    <source>
        <dbReference type="SAM" id="SignalP"/>
    </source>
</evidence>
<keyword evidence="15" id="KW-1185">Reference proteome</keyword>
<dbReference type="InterPro" id="IPR031331">
    <property type="entry name" value="NEUT/ALK_ceramidase_C"/>
</dbReference>
<evidence type="ECO:0000256" key="2">
    <source>
        <dbReference type="ARBA" id="ARBA00018774"/>
    </source>
</evidence>
<feature type="chain" id="PRO_5016861082" description="116 kDa U5 small nuclear ribonucleoprotein component" evidence="12">
    <location>
        <begin position="31"/>
        <end position="1896"/>
    </location>
</feature>
<dbReference type="NCBIfam" id="TIGR00231">
    <property type="entry name" value="small_GTP"/>
    <property type="match status" value="1"/>
</dbReference>
<dbReference type="GO" id="GO:0071007">
    <property type="term" value="C:U2-type catalytic step 2 spliceosome"/>
    <property type="evidence" value="ECO:0007669"/>
    <property type="project" value="TreeGrafter"/>
</dbReference>
<evidence type="ECO:0000256" key="3">
    <source>
        <dbReference type="ARBA" id="ARBA00022664"/>
    </source>
</evidence>
<dbReference type="FunFam" id="3.90.1430.10:FF:000001">
    <property type="entry name" value="116 kDa U5 small nuclear ribonucleoprotein component"/>
    <property type="match status" value="1"/>
</dbReference>
<dbReference type="InterPro" id="IPR005225">
    <property type="entry name" value="Small_GTP-bd"/>
</dbReference>
<feature type="region of interest" description="Disordered" evidence="11">
    <location>
        <begin position="890"/>
        <end position="951"/>
    </location>
</feature>
<dbReference type="PROSITE" id="PS51722">
    <property type="entry name" value="G_TR_2"/>
    <property type="match status" value="1"/>
</dbReference>
<dbReference type="Pfam" id="PF16004">
    <property type="entry name" value="EFTUD2"/>
    <property type="match status" value="1"/>
</dbReference>
<dbReference type="Gene3D" id="2.40.30.10">
    <property type="entry name" value="Translation factors"/>
    <property type="match status" value="1"/>
</dbReference>
<evidence type="ECO:0000256" key="9">
    <source>
        <dbReference type="ARBA" id="ARBA00031432"/>
    </source>
</evidence>
<dbReference type="FunFam" id="2.40.30.10:FF:000029">
    <property type="entry name" value="116 kDa U5 small nuclear ribonucleoprotein component"/>
    <property type="match status" value="1"/>
</dbReference>
<keyword evidence="7" id="KW-0508">mRNA splicing</keyword>
<dbReference type="Gene3D" id="3.30.70.240">
    <property type="match status" value="1"/>
</dbReference>
<evidence type="ECO:0000256" key="4">
    <source>
        <dbReference type="ARBA" id="ARBA00022728"/>
    </source>
</evidence>
<accession>A0A367L0K8</accession>
<feature type="region of interest" description="Disordered" evidence="11">
    <location>
        <begin position="35"/>
        <end position="215"/>
    </location>
</feature>
<comment type="subcellular location">
    <subcellularLocation>
        <location evidence="1">Nucleus</location>
    </subcellularLocation>
</comment>
<dbReference type="GO" id="GO:0003924">
    <property type="term" value="F:GTPase activity"/>
    <property type="evidence" value="ECO:0007669"/>
    <property type="project" value="InterPro"/>
</dbReference>
<dbReference type="SUPFAM" id="SSF52540">
    <property type="entry name" value="P-loop containing nucleoside triphosphate hydrolases"/>
    <property type="match status" value="1"/>
</dbReference>
<dbReference type="InterPro" id="IPR035655">
    <property type="entry name" value="U5-116kDa_C"/>
</dbReference>
<keyword evidence="6" id="KW-0342">GTP-binding</keyword>
<dbReference type="CDD" id="cd16264">
    <property type="entry name" value="snRNP_III"/>
    <property type="match status" value="1"/>
</dbReference>
<dbReference type="CDD" id="cd04167">
    <property type="entry name" value="Snu114p"/>
    <property type="match status" value="1"/>
</dbReference>
<dbReference type="Gene3D" id="3.40.50.300">
    <property type="entry name" value="P-loop containing nucleotide triphosphate hydrolases"/>
    <property type="match status" value="1"/>
</dbReference>
<comment type="function">
    <text evidence="10">Required for pre-mRNA splicing as component of the spliceosome, including pre-catalytic, catalytic and post-catalytic spliceosomal complexes. Component of the U5 snRNP and the U4/U6-U5 tri-snRNP complex, a building block of the spliceosome. As a component of the minor spliceosome, involved in the splicing of U12-type introns in pre-mRNAs.</text>
</comment>
<evidence type="ECO:0000256" key="8">
    <source>
        <dbReference type="ARBA" id="ARBA00023242"/>
    </source>
</evidence>
<proteinExistence type="predicted"/>
<feature type="compositionally biased region" description="Basic and acidic residues" evidence="11">
    <location>
        <begin position="196"/>
        <end position="215"/>
    </location>
</feature>
<dbReference type="SUPFAM" id="SSF50447">
    <property type="entry name" value="Translation proteins"/>
    <property type="match status" value="1"/>
</dbReference>
<name>A0A367L0K8_9HYPO</name>
<dbReference type="GO" id="GO:0046540">
    <property type="term" value="C:U4/U6 x U5 tri-snRNP complex"/>
    <property type="evidence" value="ECO:0007669"/>
    <property type="project" value="TreeGrafter"/>
</dbReference>